<evidence type="ECO:0000313" key="2">
    <source>
        <dbReference type="Proteomes" id="UP000062160"/>
    </source>
</evidence>
<dbReference type="STRING" id="224999.GCA_001485475_00649"/>
<gene>
    <name evidence="1" type="ORF">TSYNT_622</name>
</gene>
<protein>
    <submittedName>
        <fullName evidence="1">Uncharacterized protein</fullName>
    </submittedName>
</protein>
<sequence>MHEIKDLDALEISKALLDTYKCVHGFGFNGHFISIIPTKKYYYLAYRHRDNPDEHRLFKFIEVRELYEEDEIKNALLEIRKEYGHDHEKSEYDEDYKEVIDYLINSGEYKV</sequence>
<proteinExistence type="predicted"/>
<evidence type="ECO:0000313" key="1">
    <source>
        <dbReference type="EMBL" id="GAQ24643.1"/>
    </source>
</evidence>
<dbReference type="OrthoDB" id="2111632at2"/>
<reference evidence="1" key="1">
    <citation type="journal article" date="2016" name="Genome Announc.">
        <title>Draft Genome Sequence of the Syntrophic Lactate-Degrading Bacterium Tepidanaerobacter syntrophicus JLT.</title>
        <authorList>
            <person name="Matsuura N."/>
            <person name="Ohashi A."/>
            <person name="Tourlousse D.M."/>
            <person name="Sekiguchi Y."/>
        </authorList>
    </citation>
    <scope>NUCLEOTIDE SEQUENCE [LARGE SCALE GENOMIC DNA]</scope>
    <source>
        <strain evidence="1">JL</strain>
    </source>
</reference>
<keyword evidence="2" id="KW-1185">Reference proteome</keyword>
<organism evidence="1">
    <name type="scientific">Tepidanaerobacter syntrophicus</name>
    <dbReference type="NCBI Taxonomy" id="224999"/>
    <lineage>
        <taxon>Bacteria</taxon>
        <taxon>Bacillati</taxon>
        <taxon>Bacillota</taxon>
        <taxon>Clostridia</taxon>
        <taxon>Thermosediminibacterales</taxon>
        <taxon>Tepidanaerobacteraceae</taxon>
        <taxon>Tepidanaerobacter</taxon>
    </lineage>
</organism>
<dbReference type="Proteomes" id="UP000062160">
    <property type="component" value="Unassembled WGS sequence"/>
</dbReference>
<dbReference type="RefSeq" id="WP_059031721.1">
    <property type="nucleotide sequence ID" value="NZ_DF977000.1"/>
</dbReference>
<name>A0A0U9HK18_9FIRM</name>
<dbReference type="EMBL" id="DF977000">
    <property type="protein sequence ID" value="GAQ24643.1"/>
    <property type="molecule type" value="Genomic_DNA"/>
</dbReference>
<dbReference type="AlphaFoldDB" id="A0A0U9HK18"/>
<accession>A0A0U9HK18</accession>